<evidence type="ECO:0000313" key="1">
    <source>
        <dbReference type="EMBL" id="NUC74746.1"/>
    </source>
</evidence>
<organism evidence="1 2">
    <name type="scientific">Haloterrigena gelatinilytica</name>
    <dbReference type="NCBI Taxonomy" id="2741724"/>
    <lineage>
        <taxon>Archaea</taxon>
        <taxon>Methanobacteriati</taxon>
        <taxon>Methanobacteriota</taxon>
        <taxon>Stenosarchaea group</taxon>
        <taxon>Halobacteria</taxon>
        <taxon>Halobacteriales</taxon>
        <taxon>Natrialbaceae</taxon>
        <taxon>Haloterrigena</taxon>
    </lineage>
</organism>
<dbReference type="Proteomes" id="UP001016761">
    <property type="component" value="Unassembled WGS sequence"/>
</dbReference>
<name>A0ABX2LPC7_9EURY</name>
<keyword evidence="2" id="KW-1185">Reference proteome</keyword>
<accession>A0ABX2LPC7</accession>
<proteinExistence type="predicted"/>
<comment type="caution">
    <text evidence="1">The sequence shown here is derived from an EMBL/GenBank/DDBJ whole genome shotgun (WGS) entry which is preliminary data.</text>
</comment>
<reference evidence="1 2" key="1">
    <citation type="submission" date="2020-06" db="EMBL/GenBank/DDBJ databases">
        <title>Haloterrigena sp. nov., an extremely halophilic archaeon isolated from a saline sediment.</title>
        <authorList>
            <person name="Liu B.-B."/>
        </authorList>
    </citation>
    <scope>NUCLEOTIDE SEQUENCE [LARGE SCALE GENOMIC DNA]</scope>
    <source>
        <strain evidence="1 2">SYSU A558-1</strain>
    </source>
</reference>
<dbReference type="RefSeq" id="WP_174682457.1">
    <property type="nucleotide sequence ID" value="NZ_JABUQZ010000001.1"/>
</dbReference>
<sequence length="92" mass="10817">MFESFEDAAAYATAEAIANIADEIDWDAIKARTIYRFNTRIIIDDEPVGRIKVDEDHIHFYGFNDRRRKIRVVEQEDAKQRVEELRKDAEGE</sequence>
<dbReference type="EMBL" id="JABUQZ010000001">
    <property type="protein sequence ID" value="NUC74746.1"/>
    <property type="molecule type" value="Genomic_DNA"/>
</dbReference>
<protein>
    <submittedName>
        <fullName evidence="1">Uncharacterized protein</fullName>
    </submittedName>
</protein>
<evidence type="ECO:0000313" key="2">
    <source>
        <dbReference type="Proteomes" id="UP001016761"/>
    </source>
</evidence>
<gene>
    <name evidence="1" type="ORF">HTZ84_21015</name>
</gene>